<keyword evidence="2" id="KW-0812">Transmembrane</keyword>
<dbReference type="InterPro" id="IPR004864">
    <property type="entry name" value="LEA_2"/>
</dbReference>
<dbReference type="InterPro" id="IPR055301">
    <property type="entry name" value="Lea14-like_2"/>
</dbReference>
<evidence type="ECO:0000256" key="1">
    <source>
        <dbReference type="SAM" id="MobiDB-lite"/>
    </source>
</evidence>
<dbReference type="Proteomes" id="UP000327013">
    <property type="component" value="Unassembled WGS sequence"/>
</dbReference>
<protein>
    <recommendedName>
        <fullName evidence="3">Late embryogenesis abundant protein LEA-2 subgroup domain-containing protein</fullName>
    </recommendedName>
</protein>
<feature type="domain" description="Late embryogenesis abundant protein LEA-2 subgroup" evidence="3">
    <location>
        <begin position="96"/>
        <end position="182"/>
    </location>
</feature>
<dbReference type="Pfam" id="PF03168">
    <property type="entry name" value="LEA_2"/>
    <property type="match status" value="1"/>
</dbReference>
<name>A0A5N6KZP2_9ROSI</name>
<dbReference type="PANTHER" id="PTHR31852">
    <property type="entry name" value="LATE EMBRYOGENESIS ABUNDANT (LEA) HYDROXYPROLINE-RICH GLYCOPROTEIN FAMILY"/>
    <property type="match status" value="1"/>
</dbReference>
<feature type="region of interest" description="Disordered" evidence="1">
    <location>
        <begin position="1"/>
        <end position="26"/>
    </location>
</feature>
<feature type="transmembrane region" description="Helical" evidence="2">
    <location>
        <begin position="38"/>
        <end position="61"/>
    </location>
</feature>
<comment type="caution">
    <text evidence="4">The sequence shown here is derived from an EMBL/GenBank/DDBJ whole genome shotgun (WGS) entry which is preliminary data.</text>
</comment>
<evidence type="ECO:0000313" key="4">
    <source>
        <dbReference type="EMBL" id="KAB8420580.1"/>
    </source>
</evidence>
<evidence type="ECO:0000313" key="5">
    <source>
        <dbReference type="Proteomes" id="UP000327013"/>
    </source>
</evidence>
<dbReference type="OrthoDB" id="1894389at2759"/>
<evidence type="ECO:0000259" key="3">
    <source>
        <dbReference type="Pfam" id="PF03168"/>
    </source>
</evidence>
<evidence type="ECO:0000256" key="2">
    <source>
        <dbReference type="SAM" id="Phobius"/>
    </source>
</evidence>
<organism evidence="4 5">
    <name type="scientific">Carpinus fangiana</name>
    <dbReference type="NCBI Taxonomy" id="176857"/>
    <lineage>
        <taxon>Eukaryota</taxon>
        <taxon>Viridiplantae</taxon>
        <taxon>Streptophyta</taxon>
        <taxon>Embryophyta</taxon>
        <taxon>Tracheophyta</taxon>
        <taxon>Spermatophyta</taxon>
        <taxon>Magnoliopsida</taxon>
        <taxon>eudicotyledons</taxon>
        <taxon>Gunneridae</taxon>
        <taxon>Pentapetalae</taxon>
        <taxon>rosids</taxon>
        <taxon>fabids</taxon>
        <taxon>Fagales</taxon>
        <taxon>Betulaceae</taxon>
        <taxon>Carpinus</taxon>
    </lineage>
</organism>
<reference evidence="4 5" key="1">
    <citation type="submission" date="2019-06" db="EMBL/GenBank/DDBJ databases">
        <title>A chromosomal-level reference genome of Carpinus fangiana (Coryloideae, Betulaceae).</title>
        <authorList>
            <person name="Yang X."/>
            <person name="Wang Z."/>
            <person name="Zhang L."/>
            <person name="Hao G."/>
            <person name="Liu J."/>
            <person name="Yang Y."/>
        </authorList>
    </citation>
    <scope>NUCLEOTIDE SEQUENCE [LARGE SCALE GENOMIC DNA]</scope>
    <source>
        <strain evidence="4">Cfa_2016G</strain>
        <tissue evidence="4">Leaf</tissue>
    </source>
</reference>
<keyword evidence="2" id="KW-1133">Transmembrane helix</keyword>
<dbReference type="EMBL" id="VIBQ01000032">
    <property type="protein sequence ID" value="KAB8420580.1"/>
    <property type="molecule type" value="Genomic_DNA"/>
</dbReference>
<proteinExistence type="predicted"/>
<keyword evidence="5" id="KW-1185">Reference proteome</keyword>
<accession>A0A5N6KZP2</accession>
<dbReference type="AlphaFoldDB" id="A0A5N6KZP2"/>
<sequence length="211" mass="23613">MAEKINQPLAPANRHPRSDEESDTLQSKELRRKKRVKLAVYIAAFSVFQTVVILVFALTVMRVRTPKVRLGTVTFKNMTTGNLTSPFFDISFTTQVRVRNTNFGPYKYDSTNVTFTYQGVIVGRASIPKGKAGFRSTKKVSVMVYVNSNVLSSIPSLGSDLNAGVLTLNSHAKLRGKVELIFVLKKEELTEMNCTMNINISTEELRDLNCK</sequence>
<keyword evidence="2" id="KW-0472">Membrane</keyword>
<dbReference type="Gene3D" id="2.60.40.1820">
    <property type="match status" value="1"/>
</dbReference>
<gene>
    <name evidence="4" type="ORF">FH972_024975</name>
</gene>